<keyword evidence="4 11" id="KW-0444">Lipid biosynthesis</keyword>
<evidence type="ECO:0000256" key="9">
    <source>
        <dbReference type="ARBA" id="ARBA00023264"/>
    </source>
</evidence>
<feature type="region of interest" description="Disordered" evidence="12">
    <location>
        <begin position="377"/>
        <end position="432"/>
    </location>
</feature>
<evidence type="ECO:0000256" key="7">
    <source>
        <dbReference type="ARBA" id="ARBA00023098"/>
    </source>
</evidence>
<dbReference type="GO" id="GO:0005524">
    <property type="term" value="F:ATP binding"/>
    <property type="evidence" value="ECO:0007669"/>
    <property type="project" value="UniProtKB-KW"/>
</dbReference>
<dbReference type="Proteomes" id="UP001286313">
    <property type="component" value="Unassembled WGS sequence"/>
</dbReference>
<feature type="domain" description="PLD phosphodiesterase" evidence="13">
    <location>
        <begin position="258"/>
        <end position="284"/>
    </location>
</feature>
<dbReference type="InterPro" id="IPR001736">
    <property type="entry name" value="PLipase_D/transphosphatidylase"/>
</dbReference>
<evidence type="ECO:0000256" key="1">
    <source>
        <dbReference type="ARBA" id="ARBA00003537"/>
    </source>
</evidence>
<comment type="subcellular location">
    <subcellularLocation>
        <location evidence="11">Mitochondrion</location>
    </subcellularLocation>
</comment>
<dbReference type="EC" id="2.7.8.5" evidence="11"/>
<comment type="caution">
    <text evidence="14">The sequence shown here is derived from an EMBL/GenBank/DDBJ whole genome shotgun (WGS) entry which is preliminary data.</text>
</comment>
<evidence type="ECO:0000256" key="11">
    <source>
        <dbReference type="RuleBase" id="RU365024"/>
    </source>
</evidence>
<keyword evidence="11" id="KW-0067">ATP-binding</keyword>
<evidence type="ECO:0000256" key="2">
    <source>
        <dbReference type="ARBA" id="ARBA00005042"/>
    </source>
</evidence>
<evidence type="ECO:0000256" key="12">
    <source>
        <dbReference type="SAM" id="MobiDB-lite"/>
    </source>
</evidence>
<comment type="pathway">
    <text evidence="2 11">Phospholipid metabolism; phosphatidylglycerol biosynthesis; phosphatidylglycerol from CDP-diacylglycerol: step 1/2.</text>
</comment>
<dbReference type="SMART" id="SM00155">
    <property type="entry name" value="PLDc"/>
    <property type="match status" value="1"/>
</dbReference>
<feature type="compositionally biased region" description="Pro residues" evidence="12">
    <location>
        <begin position="40"/>
        <end position="54"/>
    </location>
</feature>
<comment type="catalytic activity">
    <reaction evidence="10 11">
        <text>a CDP-1,2-diacyl-sn-glycerol + sn-glycerol 3-phosphate = a 1,2-diacyl-sn-glycero-3-phospho-(1'-sn-glycero-3'-phosphate) + CMP + H(+)</text>
        <dbReference type="Rhea" id="RHEA:12593"/>
        <dbReference type="ChEBI" id="CHEBI:15378"/>
        <dbReference type="ChEBI" id="CHEBI:57597"/>
        <dbReference type="ChEBI" id="CHEBI:58332"/>
        <dbReference type="ChEBI" id="CHEBI:60110"/>
        <dbReference type="ChEBI" id="CHEBI:60377"/>
        <dbReference type="EC" id="2.7.8.5"/>
    </reaction>
</comment>
<dbReference type="PROSITE" id="PS50035">
    <property type="entry name" value="PLD"/>
    <property type="match status" value="1"/>
</dbReference>
<evidence type="ECO:0000256" key="10">
    <source>
        <dbReference type="ARBA" id="ARBA00048586"/>
    </source>
</evidence>
<proteinExistence type="inferred from homology"/>
<dbReference type="PANTHER" id="PTHR12586:SF1">
    <property type="entry name" value="CDP-DIACYLGLYCEROL--GLYCEROL-3-PHOSPHATE 3-PHOSPHATIDYLTRANSFERASE, MITOCHONDRIAL"/>
    <property type="match status" value="1"/>
</dbReference>
<keyword evidence="6" id="KW-0677">Repeat</keyword>
<evidence type="ECO:0000256" key="8">
    <source>
        <dbReference type="ARBA" id="ARBA00023209"/>
    </source>
</evidence>
<reference evidence="14" key="1">
    <citation type="submission" date="2023-10" db="EMBL/GenBank/DDBJ databases">
        <title>Genome assemblies of two species of porcelain crab, Petrolisthes cinctipes and Petrolisthes manimaculis (Anomura: Porcellanidae).</title>
        <authorList>
            <person name="Angst P."/>
        </authorList>
    </citation>
    <scope>NUCLEOTIDE SEQUENCE</scope>
    <source>
        <strain evidence="14">PB745_01</strain>
        <tissue evidence="14">Gill</tissue>
    </source>
</reference>
<evidence type="ECO:0000256" key="5">
    <source>
        <dbReference type="ARBA" id="ARBA00022679"/>
    </source>
</evidence>
<keyword evidence="11" id="KW-0496">Mitochondrion</keyword>
<dbReference type="EMBL" id="JAWQEG010004732">
    <property type="protein sequence ID" value="KAK3860436.1"/>
    <property type="molecule type" value="Genomic_DNA"/>
</dbReference>
<keyword evidence="11" id="KW-0547">Nucleotide-binding</keyword>
<dbReference type="Gene3D" id="3.30.870.10">
    <property type="entry name" value="Endonuclease Chain A"/>
    <property type="match status" value="2"/>
</dbReference>
<keyword evidence="5 11" id="KW-0808">Transferase</keyword>
<comment type="similarity">
    <text evidence="3 11">Belongs to the CDP-alcohol phosphatidyltransferase class-II family.</text>
</comment>
<evidence type="ECO:0000259" key="13">
    <source>
        <dbReference type="PROSITE" id="PS50035"/>
    </source>
</evidence>
<dbReference type="GO" id="GO:0005739">
    <property type="term" value="C:mitochondrion"/>
    <property type="evidence" value="ECO:0007669"/>
    <property type="project" value="UniProtKB-SubCell"/>
</dbReference>
<feature type="compositionally biased region" description="Low complexity" evidence="12">
    <location>
        <begin position="90"/>
        <end position="106"/>
    </location>
</feature>
<evidence type="ECO:0000256" key="6">
    <source>
        <dbReference type="ARBA" id="ARBA00022737"/>
    </source>
</evidence>
<dbReference type="CDD" id="cd09135">
    <property type="entry name" value="PLDc_PGS1_euk_1"/>
    <property type="match status" value="1"/>
</dbReference>
<comment type="function">
    <text evidence="1 11">Functions in the biosynthesis of the anionic phospholipids phosphatidylglycerol and cardiolipin.</text>
</comment>
<accession>A0AAE1JX93</accession>
<name>A0AAE1JX93_PETCI</name>
<dbReference type="AlphaFoldDB" id="A0AAE1JX93"/>
<feature type="region of interest" description="Disordered" evidence="12">
    <location>
        <begin position="75"/>
        <end position="112"/>
    </location>
</feature>
<keyword evidence="7 11" id="KW-0443">Lipid metabolism</keyword>
<feature type="compositionally biased region" description="Polar residues" evidence="12">
    <location>
        <begin position="398"/>
        <end position="419"/>
    </location>
</feature>
<evidence type="ECO:0000313" key="15">
    <source>
        <dbReference type="Proteomes" id="UP001286313"/>
    </source>
</evidence>
<sequence>MTPTGHRLHTQLMRLAQVGAVCRTHRYSHRSAHRELPSPNSSPTPTHAPTPLLLPTPATTLITAATTTTTAATFSSAAVNPDIPPPPPSSRHTTTTTHSHYNLPTTHAHQASMPKDSSVSQYSLVPKNLSWLLQHCPAFPVNGSKVRVITSPGEFYEELVTRTKNATQRITMSSLYLGTGHLEQQLVETMKERCEVCPGLRVHWLLDYTRGSRGQHNSRSMLQPLLHTFPDTCTVSLYHTPDLRGLLRWIIPQRWNEVIGLQHMKLYVFDDTLVISGANLSNDYFTNRQDRYMVIEDCPALANFYHRVVSTVSQFSLQLQPDDSATMPSNTDLHPYLGNYKKYCDAVSSAVQQLCRQECDKTAARLAQVVPNITASAHHHNAQDQQHPDVSCRETDSHLGQQTLRSQIKMTDRNSNPQADATLDRHTHNSLNTQTNDNSLDTIVFPTLQMGPFGISNDSVVTNKFLSSAESRSRVQLASGYFNLTEEYMKCILNTSKASYNILMAHPKANGFLGARGFAGAIPAAYTQLAKGFLSRVLGGNQGNRLGLQEYQKPGWTFHAKGLWYYPPLDSLPTLTMIGSPNFGWRSVNRDLESQVVVLTQSSALRDALHREQMGLYTGAEVVTQDTFLTQDRIVPLWVRCVMPIIKVFF</sequence>
<dbReference type="GO" id="GO:0008444">
    <property type="term" value="F:CDP-diacylglycerol-glycerol-3-phosphate 3-phosphatidyltransferase activity"/>
    <property type="evidence" value="ECO:0007669"/>
    <property type="project" value="UniProtKB-EC"/>
</dbReference>
<feature type="region of interest" description="Disordered" evidence="12">
    <location>
        <begin position="27"/>
        <end position="54"/>
    </location>
</feature>
<dbReference type="SUPFAM" id="SSF56024">
    <property type="entry name" value="Phospholipase D/nuclease"/>
    <property type="match status" value="1"/>
</dbReference>
<organism evidence="14 15">
    <name type="scientific">Petrolisthes cinctipes</name>
    <name type="common">Flat porcelain crab</name>
    <dbReference type="NCBI Taxonomy" id="88211"/>
    <lineage>
        <taxon>Eukaryota</taxon>
        <taxon>Metazoa</taxon>
        <taxon>Ecdysozoa</taxon>
        <taxon>Arthropoda</taxon>
        <taxon>Crustacea</taxon>
        <taxon>Multicrustacea</taxon>
        <taxon>Malacostraca</taxon>
        <taxon>Eumalacostraca</taxon>
        <taxon>Eucarida</taxon>
        <taxon>Decapoda</taxon>
        <taxon>Pleocyemata</taxon>
        <taxon>Anomura</taxon>
        <taxon>Galatheoidea</taxon>
        <taxon>Porcellanidae</taxon>
        <taxon>Petrolisthes</taxon>
    </lineage>
</organism>
<evidence type="ECO:0000313" key="14">
    <source>
        <dbReference type="EMBL" id="KAK3860436.1"/>
    </source>
</evidence>
<feature type="compositionally biased region" description="Basic and acidic residues" evidence="12">
    <location>
        <begin position="386"/>
        <end position="397"/>
    </location>
</feature>
<gene>
    <name evidence="14" type="ORF">Pcinc_033515</name>
</gene>
<dbReference type="InterPro" id="IPR016270">
    <property type="entry name" value="PGS1"/>
</dbReference>
<dbReference type="PANTHER" id="PTHR12586">
    <property type="entry name" value="CDP-DIACYLGLYCEROL--SERINE O-PHOSPHATIDYLTRANSFERASE"/>
    <property type="match status" value="1"/>
</dbReference>
<evidence type="ECO:0000256" key="3">
    <source>
        <dbReference type="ARBA" id="ARBA00010682"/>
    </source>
</evidence>
<keyword evidence="9 11" id="KW-1208">Phospholipid metabolism</keyword>
<dbReference type="CDD" id="cd09137">
    <property type="entry name" value="PLDc_PGS1_euk_2"/>
    <property type="match status" value="1"/>
</dbReference>
<dbReference type="GO" id="GO:0032049">
    <property type="term" value="P:cardiolipin biosynthetic process"/>
    <property type="evidence" value="ECO:0007669"/>
    <property type="project" value="InterPro"/>
</dbReference>
<evidence type="ECO:0000256" key="4">
    <source>
        <dbReference type="ARBA" id="ARBA00022516"/>
    </source>
</evidence>
<keyword evidence="15" id="KW-1185">Reference proteome</keyword>
<protein>
    <recommendedName>
        <fullName evidence="11">CDP-diacylglycerol--glycerol-3-phosphate 3-phosphatidyltransferase</fullName>
        <ecNumber evidence="11">2.7.8.5</ecNumber>
    </recommendedName>
</protein>
<keyword evidence="8 11" id="KW-0594">Phospholipid biosynthesis</keyword>